<dbReference type="EMBL" id="KX008963">
    <property type="protein sequence ID" value="AOM63428.1"/>
    <property type="molecule type" value="Genomic_DNA"/>
</dbReference>
<dbReference type="KEGG" id="vg:37618478"/>
<accession>A0A1C9C563</accession>
<evidence type="ECO:0000313" key="2">
    <source>
        <dbReference type="Proteomes" id="UP000232488"/>
    </source>
</evidence>
<protein>
    <submittedName>
        <fullName evidence="1">Uncharacterized protein</fullName>
    </submittedName>
</protein>
<dbReference type="Proteomes" id="UP000232488">
    <property type="component" value="Segment"/>
</dbReference>
<evidence type="ECO:0000313" key="1">
    <source>
        <dbReference type="EMBL" id="AOM63428.1"/>
    </source>
</evidence>
<sequence length="302" mass="35958">MEIVQWKIKKQDANKVLRTLIHNKYEEGGSLSFDDNYETNNVEITNIGNAMNVKTPDALVNFHTHPLISYQQNKAIFGHPSGEDMRECIRFAMVGNSCHIVFTLEGIYTIQVQPKIITIFSGMKDEERSFIIHIIELYFKQFHKYRTIYYYQRKTKKKCTLKDYNPFIFVDKCNLFTMNELVNFVKKHKINNIDEVYTINSYGKTNKKIMNFGNVKGKLTKIINDYKLANERLFFMIYYVADNMYDLNLNTPEKRWRSIRKNQINPYYSDDDITFKFIKIDQNKKNKEKEALKSIMEHFKSK</sequence>
<name>A0A1C9C563_HAV01</name>
<dbReference type="RefSeq" id="YP_009507494.1">
    <property type="nucleotide sequence ID" value="NC_038553.1"/>
</dbReference>
<organismHost>
    <name type="scientific">Heterosigma akashiwo</name>
    <name type="common">Chromophytic alga</name>
    <name type="synonym">Heterosigma carterae</name>
    <dbReference type="NCBI Taxonomy" id="2829"/>
</organismHost>
<reference evidence="1 2" key="1">
    <citation type="submission" date="2016-03" db="EMBL/GenBank/DDBJ databases">
        <title>Genome sequences of a Phycodnavirus, Heterosigma akashiwo virus strain 53.</title>
        <authorList>
            <person name="Ueki S."/>
            <person name="Ogura Y."/>
            <person name="Hayashi T."/>
        </authorList>
    </citation>
    <scope>NUCLEOTIDE SEQUENCE [LARGE SCALE GENOMIC DNA]</scope>
    <source>
        <strain evidence="1">HaV53</strain>
    </source>
</reference>
<keyword evidence="2" id="KW-1185">Reference proteome</keyword>
<organism evidence="1 2">
    <name type="scientific">Heterosigma akashiwo virus 01</name>
    <name type="common">HaV01</name>
    <dbReference type="NCBI Taxonomy" id="97195"/>
    <lineage>
        <taxon>Viruses</taxon>
        <taxon>Varidnaviria</taxon>
        <taxon>Bamfordvirae</taxon>
        <taxon>Nucleocytoviricota</taxon>
        <taxon>Megaviricetes</taxon>
        <taxon>Algavirales</taxon>
        <taxon>Phycodnaviridae</taxon>
        <taxon>Raphidovirus</taxon>
        <taxon>Raphidovirus japonicum</taxon>
    </lineage>
</organism>
<dbReference type="OrthoDB" id="2781at10239"/>
<proteinExistence type="predicted"/>
<gene>
    <name evidence="1" type="primary">HaV53_ORF97</name>
</gene>
<dbReference type="GeneID" id="37618478"/>